<dbReference type="EMBL" id="GL732544">
    <property type="protein sequence ID" value="EFX81131.1"/>
    <property type="molecule type" value="Genomic_DNA"/>
</dbReference>
<protein>
    <submittedName>
        <fullName evidence="1">Uncharacterized protein</fullName>
    </submittedName>
</protein>
<name>E9GH25_DAPPU</name>
<reference evidence="1 2" key="1">
    <citation type="journal article" date="2011" name="Science">
        <title>The ecoresponsive genome of Daphnia pulex.</title>
        <authorList>
            <person name="Colbourne J.K."/>
            <person name="Pfrender M.E."/>
            <person name="Gilbert D."/>
            <person name="Thomas W.K."/>
            <person name="Tucker A."/>
            <person name="Oakley T.H."/>
            <person name="Tokishita S."/>
            <person name="Aerts A."/>
            <person name="Arnold G.J."/>
            <person name="Basu M.K."/>
            <person name="Bauer D.J."/>
            <person name="Caceres C.E."/>
            <person name="Carmel L."/>
            <person name="Casola C."/>
            <person name="Choi J.H."/>
            <person name="Detter J.C."/>
            <person name="Dong Q."/>
            <person name="Dusheyko S."/>
            <person name="Eads B.D."/>
            <person name="Frohlich T."/>
            <person name="Geiler-Samerotte K.A."/>
            <person name="Gerlach D."/>
            <person name="Hatcher P."/>
            <person name="Jogdeo S."/>
            <person name="Krijgsveld J."/>
            <person name="Kriventseva E.V."/>
            <person name="Kultz D."/>
            <person name="Laforsch C."/>
            <person name="Lindquist E."/>
            <person name="Lopez J."/>
            <person name="Manak J.R."/>
            <person name="Muller J."/>
            <person name="Pangilinan J."/>
            <person name="Patwardhan R.P."/>
            <person name="Pitluck S."/>
            <person name="Pritham E.J."/>
            <person name="Rechtsteiner A."/>
            <person name="Rho M."/>
            <person name="Rogozin I.B."/>
            <person name="Sakarya O."/>
            <person name="Salamov A."/>
            <person name="Schaack S."/>
            <person name="Shapiro H."/>
            <person name="Shiga Y."/>
            <person name="Skalitzky C."/>
            <person name="Smith Z."/>
            <person name="Souvorov A."/>
            <person name="Sung W."/>
            <person name="Tang Z."/>
            <person name="Tsuchiya D."/>
            <person name="Tu H."/>
            <person name="Vos H."/>
            <person name="Wang M."/>
            <person name="Wolf Y.I."/>
            <person name="Yamagata H."/>
            <person name="Yamada T."/>
            <person name="Ye Y."/>
            <person name="Shaw J.R."/>
            <person name="Andrews J."/>
            <person name="Crease T.J."/>
            <person name="Tang H."/>
            <person name="Lucas S.M."/>
            <person name="Robertson H.M."/>
            <person name="Bork P."/>
            <person name="Koonin E.V."/>
            <person name="Zdobnov E.M."/>
            <person name="Grigoriev I.V."/>
            <person name="Lynch M."/>
            <person name="Boore J.L."/>
        </authorList>
    </citation>
    <scope>NUCLEOTIDE SEQUENCE [LARGE SCALE GENOMIC DNA]</scope>
</reference>
<evidence type="ECO:0000313" key="1">
    <source>
        <dbReference type="EMBL" id="EFX81131.1"/>
    </source>
</evidence>
<dbReference type="Proteomes" id="UP000000305">
    <property type="component" value="Unassembled WGS sequence"/>
</dbReference>
<evidence type="ECO:0000313" key="2">
    <source>
        <dbReference type="Proteomes" id="UP000000305"/>
    </source>
</evidence>
<dbReference type="InParanoid" id="E9GH25"/>
<gene>
    <name evidence="1" type="ORF">DAPPUDRAFT_102655</name>
</gene>
<keyword evidence="2" id="KW-1185">Reference proteome</keyword>
<dbReference type="HOGENOM" id="CLU_1130076_0_0_1"/>
<sequence>MLSGIGLAQVVRCIRCPSENVCTKVAKYGGSEAIRNVFKNLHKGCKGSLRWQHLCSKPDQPSPSVDVTCEEQATQNKCSKTFETKVKQSNHYKNCLIYRICHRCVARPVFKSESGFRKHAQMHKGPTYPTVVRYGVGDAIQQPTPDLLQSSNDNVLPRQIFPGASGDGCSYVAEIAEEVEEAETEESVNIQQQLANVRSGDVAKLQQCPRKIGYPAISQPSFLTRRATILHLVAEKELNFLPVVPS</sequence>
<dbReference type="KEGG" id="dpx:DAPPUDRAFT_102655"/>
<proteinExistence type="predicted"/>
<organism evidence="1 2">
    <name type="scientific">Daphnia pulex</name>
    <name type="common">Water flea</name>
    <dbReference type="NCBI Taxonomy" id="6669"/>
    <lineage>
        <taxon>Eukaryota</taxon>
        <taxon>Metazoa</taxon>
        <taxon>Ecdysozoa</taxon>
        <taxon>Arthropoda</taxon>
        <taxon>Crustacea</taxon>
        <taxon>Branchiopoda</taxon>
        <taxon>Diplostraca</taxon>
        <taxon>Cladocera</taxon>
        <taxon>Anomopoda</taxon>
        <taxon>Daphniidae</taxon>
        <taxon>Daphnia</taxon>
    </lineage>
</organism>
<accession>E9GH25</accession>
<dbReference type="AlphaFoldDB" id="E9GH25"/>